<sequence>MAAMAGLRGRASECEVLNGLVQNAQTGHSQVLVLRGEAGIGKTAMLQFLLDRAADCRISQASGVESEMELPFAGLHQLCAPLLNRLDELPTPQHEALATTFGLRPGNPPDPFVVGLAVLNLLSGAAEQQPLVCVIDDAQWLDHASAQTLEFVARRLRAEPIALVFAVRTTDQQPKLTGLPELVLTGLTNRAATGLLDSVMVGPLDDRVRDQVLAEAHGNPLALLELPRQVSRTELTFGPDGATLTGRLEEGFLRQLQVLPEESRRLFLLAAVEPVGDVDLLRRAAQRLGIGHVAIQAADGAGLLELRHRVEFRHPLVRSAVYRAASEQERRTAHQALADVTDPVKDPDRRAWHRARALAGPDEAVAAELEQSADRAQKRGGLAAAAAFLAAAATLTPDPARRAQRALTAAQAKAASGAFDDALSLLAEAQAGPLDEAEGARVQLQYAQISHYSQHGNKGMPLLLDAASRLENSDPKLARETYLDALAAAMFAGRLADGPDTGMQQVAEAMHQVQLPAEATKPDLLLQHVARLYTDGYPAAAAGLLDVVNAFGSDELTMDEAVRFAWLAACAATDLWDDLNWGILTRRHLDAIRGIGALGVLPVALNSRIIYDLYSGDLAEAESLVAEAAWVAEVTGGQNAMIPYGEISLAALRGRRVHAEAGFARILDDIAVRGEGVGLNMVSWFQAILYNGLGRYDEALAAARTGAASPLELGPPKWALAELVEAGVRSGNIDEATAALEQLGTFARASNTDAARGVLAGRTALLRSGSAAEDCYREESELLARTTLRVEQARAQLRYGEWLLRGNRRHDARDQLRPAYESFSSLGVDGFAERARGGLVSAGDSVLERSLDTPGDLTAQEAHIARLVSEGLTNAEIGAVLFISARTVEWHLRKVFAKLGVSTRRELQQLRAASAGTRGVPGSKERHDERR</sequence>
<keyword evidence="1" id="KW-0547">Nucleotide-binding</keyword>
<evidence type="ECO:0000256" key="3">
    <source>
        <dbReference type="SAM" id="MobiDB-lite"/>
    </source>
</evidence>
<name>A0ABP6YK36_9ACTN</name>
<evidence type="ECO:0000313" key="6">
    <source>
        <dbReference type="Proteomes" id="UP001501222"/>
    </source>
</evidence>
<organism evidence="5 6">
    <name type="scientific">Kribbella ginsengisoli</name>
    <dbReference type="NCBI Taxonomy" id="363865"/>
    <lineage>
        <taxon>Bacteria</taxon>
        <taxon>Bacillati</taxon>
        <taxon>Actinomycetota</taxon>
        <taxon>Actinomycetes</taxon>
        <taxon>Propionibacteriales</taxon>
        <taxon>Kribbellaceae</taxon>
        <taxon>Kribbella</taxon>
    </lineage>
</organism>
<evidence type="ECO:0000313" key="5">
    <source>
        <dbReference type="EMBL" id="GAA3585241.1"/>
    </source>
</evidence>
<dbReference type="SUPFAM" id="SSF46894">
    <property type="entry name" value="C-terminal effector domain of the bipartite response regulators"/>
    <property type="match status" value="1"/>
</dbReference>
<evidence type="ECO:0000259" key="4">
    <source>
        <dbReference type="PROSITE" id="PS50043"/>
    </source>
</evidence>
<dbReference type="Pfam" id="PF13191">
    <property type="entry name" value="AAA_16"/>
    <property type="match status" value="1"/>
</dbReference>
<dbReference type="Gene3D" id="3.40.50.300">
    <property type="entry name" value="P-loop containing nucleotide triphosphate hydrolases"/>
    <property type="match status" value="1"/>
</dbReference>
<dbReference type="PRINTS" id="PR00038">
    <property type="entry name" value="HTHLUXR"/>
</dbReference>
<dbReference type="PANTHER" id="PTHR16305">
    <property type="entry name" value="TESTICULAR SOLUBLE ADENYLYL CYCLASE"/>
    <property type="match status" value="1"/>
</dbReference>
<keyword evidence="2" id="KW-0067">ATP-binding</keyword>
<dbReference type="PROSITE" id="PS50043">
    <property type="entry name" value="HTH_LUXR_2"/>
    <property type="match status" value="1"/>
</dbReference>
<feature type="region of interest" description="Disordered" evidence="3">
    <location>
        <begin position="910"/>
        <end position="931"/>
    </location>
</feature>
<reference evidence="6" key="1">
    <citation type="journal article" date="2019" name="Int. J. Syst. Evol. Microbiol.">
        <title>The Global Catalogue of Microorganisms (GCM) 10K type strain sequencing project: providing services to taxonomists for standard genome sequencing and annotation.</title>
        <authorList>
            <consortium name="The Broad Institute Genomics Platform"/>
            <consortium name="The Broad Institute Genome Sequencing Center for Infectious Disease"/>
            <person name="Wu L."/>
            <person name="Ma J."/>
        </authorList>
    </citation>
    <scope>NUCLEOTIDE SEQUENCE [LARGE SCALE GENOMIC DNA]</scope>
    <source>
        <strain evidence="6">JCM 16928</strain>
    </source>
</reference>
<dbReference type="EMBL" id="BAABAA010000011">
    <property type="protein sequence ID" value="GAA3585241.1"/>
    <property type="molecule type" value="Genomic_DNA"/>
</dbReference>
<feature type="domain" description="HTH luxR-type" evidence="4">
    <location>
        <begin position="850"/>
        <end position="915"/>
    </location>
</feature>
<protein>
    <submittedName>
        <fullName evidence="5">LuxR family transcriptional regulator</fullName>
    </submittedName>
</protein>
<evidence type="ECO:0000256" key="1">
    <source>
        <dbReference type="ARBA" id="ARBA00022741"/>
    </source>
</evidence>
<dbReference type="InterPro" id="IPR000792">
    <property type="entry name" value="Tscrpt_reg_LuxR_C"/>
</dbReference>
<dbReference type="InterPro" id="IPR036388">
    <property type="entry name" value="WH-like_DNA-bd_sf"/>
</dbReference>
<comment type="caution">
    <text evidence="5">The sequence shown here is derived from an EMBL/GenBank/DDBJ whole genome shotgun (WGS) entry which is preliminary data.</text>
</comment>
<dbReference type="PANTHER" id="PTHR16305:SF35">
    <property type="entry name" value="TRANSCRIPTIONAL ACTIVATOR DOMAIN"/>
    <property type="match status" value="1"/>
</dbReference>
<dbReference type="Pfam" id="PF00196">
    <property type="entry name" value="GerE"/>
    <property type="match status" value="1"/>
</dbReference>
<dbReference type="InterPro" id="IPR016032">
    <property type="entry name" value="Sig_transdc_resp-reg_C-effctor"/>
</dbReference>
<gene>
    <name evidence="5" type="ORF">GCM10022235_64670</name>
</gene>
<dbReference type="CDD" id="cd06170">
    <property type="entry name" value="LuxR_C_like"/>
    <property type="match status" value="1"/>
</dbReference>
<dbReference type="Proteomes" id="UP001501222">
    <property type="component" value="Unassembled WGS sequence"/>
</dbReference>
<evidence type="ECO:0000256" key="2">
    <source>
        <dbReference type="ARBA" id="ARBA00022840"/>
    </source>
</evidence>
<dbReference type="InterPro" id="IPR041664">
    <property type="entry name" value="AAA_16"/>
</dbReference>
<keyword evidence="6" id="KW-1185">Reference proteome</keyword>
<dbReference type="InterPro" id="IPR027417">
    <property type="entry name" value="P-loop_NTPase"/>
</dbReference>
<accession>A0ABP6YK36</accession>
<dbReference type="SMART" id="SM00421">
    <property type="entry name" value="HTH_LUXR"/>
    <property type="match status" value="1"/>
</dbReference>
<dbReference type="SUPFAM" id="SSF52540">
    <property type="entry name" value="P-loop containing nucleoside triphosphate hydrolases"/>
    <property type="match status" value="1"/>
</dbReference>
<proteinExistence type="predicted"/>
<dbReference type="Gene3D" id="1.10.10.10">
    <property type="entry name" value="Winged helix-like DNA-binding domain superfamily/Winged helix DNA-binding domain"/>
    <property type="match status" value="1"/>
</dbReference>